<keyword evidence="1 3" id="KW-0378">Hydrolase</keyword>
<dbReference type="RefSeq" id="WP_330507176.1">
    <property type="nucleotide sequence ID" value="NZ_JAZDUE010000024.1"/>
</dbReference>
<gene>
    <name evidence="3" type="ORF">V1Y59_21995</name>
</gene>
<dbReference type="GO" id="GO:0016787">
    <property type="term" value="F:hydrolase activity"/>
    <property type="evidence" value="ECO:0007669"/>
    <property type="project" value="UniProtKB-KW"/>
</dbReference>
<dbReference type="PRINTS" id="PR00412">
    <property type="entry name" value="EPOXHYDRLASE"/>
</dbReference>
<dbReference type="InterPro" id="IPR029058">
    <property type="entry name" value="AB_hydrolase_fold"/>
</dbReference>
<organism evidence="3 4">
    <name type="scientific">Gordonia prachuapensis</name>
    <dbReference type="NCBI Taxonomy" id="3115651"/>
    <lineage>
        <taxon>Bacteria</taxon>
        <taxon>Bacillati</taxon>
        <taxon>Actinomycetota</taxon>
        <taxon>Actinomycetes</taxon>
        <taxon>Mycobacteriales</taxon>
        <taxon>Gordoniaceae</taxon>
        <taxon>Gordonia</taxon>
    </lineage>
</organism>
<comment type="caution">
    <text evidence="3">The sequence shown here is derived from an EMBL/GenBank/DDBJ whole genome shotgun (WGS) entry which is preliminary data.</text>
</comment>
<evidence type="ECO:0000313" key="3">
    <source>
        <dbReference type="EMBL" id="MEE4025771.1"/>
    </source>
</evidence>
<evidence type="ECO:0000259" key="2">
    <source>
        <dbReference type="Pfam" id="PF00561"/>
    </source>
</evidence>
<evidence type="ECO:0000313" key="4">
    <source>
        <dbReference type="Proteomes" id="UP001335729"/>
    </source>
</evidence>
<accession>A0ABU7N0N8</accession>
<dbReference type="Proteomes" id="UP001335729">
    <property type="component" value="Unassembled WGS sequence"/>
</dbReference>
<dbReference type="Gene3D" id="3.40.50.1820">
    <property type="entry name" value="alpha/beta hydrolase"/>
    <property type="match status" value="1"/>
</dbReference>
<keyword evidence="4" id="KW-1185">Reference proteome</keyword>
<dbReference type="Pfam" id="PF00561">
    <property type="entry name" value="Abhydrolase_1"/>
    <property type="match status" value="1"/>
</dbReference>
<reference evidence="3 4" key="1">
    <citation type="submission" date="2024-01" db="EMBL/GenBank/DDBJ databases">
        <title>Draft genome sequence of Gordonia sp. PKS22-38.</title>
        <authorList>
            <person name="Suphannarot A."/>
            <person name="Mingma R."/>
        </authorList>
    </citation>
    <scope>NUCLEOTIDE SEQUENCE [LARGE SCALE GENOMIC DNA]</scope>
    <source>
        <strain evidence="3 4">PKS22-38</strain>
    </source>
</reference>
<dbReference type="InterPro" id="IPR000639">
    <property type="entry name" value="Epox_hydrolase-like"/>
</dbReference>
<dbReference type="InterPro" id="IPR000073">
    <property type="entry name" value="AB_hydrolase_1"/>
</dbReference>
<sequence length="329" mass="37361">MALMVEWSRSDVHSDGVRLAVFRAVADTTQQTETTPPETRDDDGRPVVLLVHGWPDSHHLWTHVAPILAATCDVYAYDTRGYGDSDRPRTTEDYRLDHLARDLFAVADAVSPDHPVHVIGHDWGGIQTWEAVCTPGAERRIASYVSVSGPNLDYADVWLKAQWRPPTARGVRDYFTQQACLLYARFFKIPRVSDALVGAALSPRRWTRFVARTEKVDSEQIVLAPTFRQDARSGLRYYRANLSRRRRPPHARPTSVPVLELINTRDVALRPPLFSHTDRFARTSERRVSHTGHWLPLAHPEQLAADALEFIHAHHPERRNRTPTSGAQQ</sequence>
<protein>
    <submittedName>
        <fullName evidence="3">Alpha/beta fold hydrolase</fullName>
    </submittedName>
</protein>
<feature type="domain" description="AB hydrolase-1" evidence="2">
    <location>
        <begin position="46"/>
        <end position="271"/>
    </location>
</feature>
<dbReference type="PANTHER" id="PTHR43329">
    <property type="entry name" value="EPOXIDE HYDROLASE"/>
    <property type="match status" value="1"/>
</dbReference>
<evidence type="ECO:0000256" key="1">
    <source>
        <dbReference type="ARBA" id="ARBA00022801"/>
    </source>
</evidence>
<dbReference type="EMBL" id="JAZDUE010000024">
    <property type="protein sequence ID" value="MEE4025771.1"/>
    <property type="molecule type" value="Genomic_DNA"/>
</dbReference>
<name>A0ABU7N0N8_9ACTN</name>
<dbReference type="SUPFAM" id="SSF53474">
    <property type="entry name" value="alpha/beta-Hydrolases"/>
    <property type="match status" value="1"/>
</dbReference>
<proteinExistence type="predicted"/>